<dbReference type="AlphaFoldDB" id="A0A317E708"/>
<evidence type="ECO:0000256" key="1">
    <source>
        <dbReference type="ARBA" id="ARBA00001946"/>
    </source>
</evidence>
<evidence type="ECO:0000256" key="3">
    <source>
        <dbReference type="RuleBase" id="RU003476"/>
    </source>
</evidence>
<keyword evidence="6" id="KW-1185">Reference proteome</keyword>
<name>A0A317E708_9PROT</name>
<dbReference type="PRINTS" id="PR00502">
    <property type="entry name" value="NUDIXFAMILY"/>
</dbReference>
<dbReference type="InterPro" id="IPR020476">
    <property type="entry name" value="Nudix_hydrolase"/>
</dbReference>
<dbReference type="PANTHER" id="PTHR43736">
    <property type="entry name" value="ADP-RIBOSE PYROPHOSPHATASE"/>
    <property type="match status" value="1"/>
</dbReference>
<dbReference type="InterPro" id="IPR015797">
    <property type="entry name" value="NUDIX_hydrolase-like_dom_sf"/>
</dbReference>
<dbReference type="InterPro" id="IPR020084">
    <property type="entry name" value="NUDIX_hydrolase_CS"/>
</dbReference>
<dbReference type="PANTHER" id="PTHR43736:SF1">
    <property type="entry name" value="DIHYDRONEOPTERIN TRIPHOSPHATE DIPHOSPHATASE"/>
    <property type="match status" value="1"/>
</dbReference>
<feature type="domain" description="Nudix hydrolase" evidence="4">
    <location>
        <begin position="5"/>
        <end position="134"/>
    </location>
</feature>
<dbReference type="SUPFAM" id="SSF55811">
    <property type="entry name" value="Nudix"/>
    <property type="match status" value="1"/>
</dbReference>
<dbReference type="PROSITE" id="PS51462">
    <property type="entry name" value="NUDIX"/>
    <property type="match status" value="1"/>
</dbReference>
<evidence type="ECO:0000313" key="5">
    <source>
        <dbReference type="EMBL" id="PWR22060.1"/>
    </source>
</evidence>
<dbReference type="CDD" id="cd04673">
    <property type="entry name" value="NUDIX_ADPRase"/>
    <property type="match status" value="1"/>
</dbReference>
<proteinExistence type="inferred from homology"/>
<dbReference type="PROSITE" id="PS00893">
    <property type="entry name" value="NUDIX_BOX"/>
    <property type="match status" value="1"/>
</dbReference>
<evidence type="ECO:0000256" key="2">
    <source>
        <dbReference type="ARBA" id="ARBA00022801"/>
    </source>
</evidence>
<dbReference type="EMBL" id="QGLF01000002">
    <property type="protein sequence ID" value="PWR22060.1"/>
    <property type="molecule type" value="Genomic_DNA"/>
</dbReference>
<comment type="cofactor">
    <cofactor evidence="1">
        <name>Mg(2+)</name>
        <dbReference type="ChEBI" id="CHEBI:18420"/>
    </cofactor>
</comment>
<dbReference type="Pfam" id="PF00293">
    <property type="entry name" value="NUDIX"/>
    <property type="match status" value="1"/>
</dbReference>
<accession>A0A317E708</accession>
<dbReference type="Gene3D" id="3.90.79.10">
    <property type="entry name" value="Nucleoside Triphosphate Pyrophosphohydrolase"/>
    <property type="match status" value="1"/>
</dbReference>
<comment type="caution">
    <text evidence="5">The sequence shown here is derived from an EMBL/GenBank/DDBJ whole genome shotgun (WGS) entry which is preliminary data.</text>
</comment>
<evidence type="ECO:0000259" key="4">
    <source>
        <dbReference type="PROSITE" id="PS51462"/>
    </source>
</evidence>
<sequence>MPEEMRRPVAAVIAVVIRGGCALLVRRRNPPDQGRWGFPGGKVDFGETLGAAALRELFEETGIEATAGPVITAVDVIGADHHYVLVAVPCHWRGGEPRAGDDAEAAAWFALDALEGGDLPLSAGVARLARRAAALLAGETS</sequence>
<dbReference type="InterPro" id="IPR000086">
    <property type="entry name" value="NUDIX_hydrolase_dom"/>
</dbReference>
<organism evidence="5 6">
    <name type="scientific">Zavarzinia compransoris</name>
    <dbReference type="NCBI Taxonomy" id="1264899"/>
    <lineage>
        <taxon>Bacteria</taxon>
        <taxon>Pseudomonadati</taxon>
        <taxon>Pseudomonadota</taxon>
        <taxon>Alphaproteobacteria</taxon>
        <taxon>Rhodospirillales</taxon>
        <taxon>Zavarziniaceae</taxon>
        <taxon>Zavarzinia</taxon>
    </lineage>
</organism>
<comment type="similarity">
    <text evidence="3">Belongs to the Nudix hydrolase family.</text>
</comment>
<dbReference type="Proteomes" id="UP000246077">
    <property type="component" value="Unassembled WGS sequence"/>
</dbReference>
<protein>
    <submittedName>
        <fullName evidence="5">ADP-ribose pyrophosphatase</fullName>
    </submittedName>
</protein>
<evidence type="ECO:0000313" key="6">
    <source>
        <dbReference type="Proteomes" id="UP000246077"/>
    </source>
</evidence>
<reference evidence="6" key="1">
    <citation type="submission" date="2018-05" db="EMBL/GenBank/DDBJ databases">
        <title>Zavarzinia sp. HR-AS.</title>
        <authorList>
            <person name="Lee Y."/>
            <person name="Jeon C.O."/>
        </authorList>
    </citation>
    <scope>NUCLEOTIDE SEQUENCE [LARGE SCALE GENOMIC DNA]</scope>
    <source>
        <strain evidence="6">DSM 1231</strain>
    </source>
</reference>
<gene>
    <name evidence="5" type="ORF">DKG75_08780</name>
</gene>
<keyword evidence="2 3" id="KW-0378">Hydrolase</keyword>
<dbReference type="OrthoDB" id="9761969at2"/>
<dbReference type="GO" id="GO:0016787">
    <property type="term" value="F:hydrolase activity"/>
    <property type="evidence" value="ECO:0007669"/>
    <property type="project" value="UniProtKB-KW"/>
</dbReference>